<reference evidence="2" key="1">
    <citation type="submission" date="2018-02" db="EMBL/GenBank/DDBJ databases">
        <authorList>
            <person name="Kim S.-K."/>
            <person name="Jung H.-I."/>
            <person name="Lee S.-W."/>
        </authorList>
    </citation>
    <scope>NUCLEOTIDE SEQUENCE</scope>
    <source>
        <strain evidence="2">SK3146</strain>
    </source>
</reference>
<sequence>MHYIDKKLEELYATQADRTAPDDLDAFWEATLAEYDAKPLNDRREKVRTEAPYIDAYEVTYNGFDATPIKGWYLLPGFPAKQDKLPCVISFHGYTGSRGIPEQHAAWLLAGFAVFAVDVRGQGGETGNLLPQHYGMTRGWITQGILEPQKSYYRAVAVDALKALEWASLQPEVDASQIVVCGESQGGGLALLTGALSGKPAKIIADIPNLCYMDYGLFHSTGSLKEAADFVAAHPDKLEQVLRTFSYFDMVNLADRLRAPVLMSVGLKDTVCTPETIFAVYNRIQTEKALKVFPFNGHFTSRDHIRTRIRFIREDHFRL</sequence>
<keyword evidence="3" id="KW-1185">Reference proteome</keyword>
<evidence type="ECO:0000259" key="1">
    <source>
        <dbReference type="Pfam" id="PF05448"/>
    </source>
</evidence>
<dbReference type="Gene3D" id="3.40.50.1820">
    <property type="entry name" value="alpha/beta hydrolase"/>
    <property type="match status" value="1"/>
</dbReference>
<dbReference type="SUPFAM" id="SSF53474">
    <property type="entry name" value="alpha/beta-Hydrolases"/>
    <property type="match status" value="1"/>
</dbReference>
<evidence type="ECO:0000313" key="3">
    <source>
        <dbReference type="Proteomes" id="UP001057134"/>
    </source>
</evidence>
<feature type="domain" description="Acetyl xylan esterase" evidence="1">
    <location>
        <begin position="1"/>
        <end position="309"/>
    </location>
</feature>
<proteinExistence type="predicted"/>
<dbReference type="Proteomes" id="UP001057134">
    <property type="component" value="Chromosome"/>
</dbReference>
<gene>
    <name evidence="2" type="primary">axeA</name>
    <name evidence="2" type="ORF">SK3146_05822</name>
</gene>
<keyword evidence="2" id="KW-0378">Hydrolase</keyword>
<dbReference type="EMBL" id="CP027059">
    <property type="protein sequence ID" value="UQZ86529.1"/>
    <property type="molecule type" value="Genomic_DNA"/>
</dbReference>
<dbReference type="PANTHER" id="PTHR40111">
    <property type="entry name" value="CEPHALOSPORIN-C DEACETYLASE"/>
    <property type="match status" value="1"/>
</dbReference>
<protein>
    <submittedName>
        <fullName evidence="2">Cephalosporin-C deacetylase</fullName>
        <ecNumber evidence="2">3.1.1.41</ecNumber>
    </submittedName>
</protein>
<accession>A0ABY4RV58</accession>
<dbReference type="InterPro" id="IPR029058">
    <property type="entry name" value="AB_hydrolase_fold"/>
</dbReference>
<reference evidence="2" key="2">
    <citation type="journal article" date="2021" name="J Anim Sci Technol">
        <title>Complete genome sequence of Paenibacillus konkukensis sp. nov. SK3146 as a potential probiotic strain.</title>
        <authorList>
            <person name="Jung H.I."/>
            <person name="Park S."/>
            <person name="Niu K.M."/>
            <person name="Lee S.W."/>
            <person name="Kothari D."/>
            <person name="Yi K.J."/>
            <person name="Kim S.K."/>
        </authorList>
    </citation>
    <scope>NUCLEOTIDE SEQUENCE</scope>
    <source>
        <strain evidence="2">SK3146</strain>
    </source>
</reference>
<dbReference type="PANTHER" id="PTHR40111:SF1">
    <property type="entry name" value="CEPHALOSPORIN-C DEACETYLASE"/>
    <property type="match status" value="1"/>
</dbReference>
<dbReference type="Pfam" id="PF05448">
    <property type="entry name" value="AXE1"/>
    <property type="match status" value="1"/>
</dbReference>
<dbReference type="InterPro" id="IPR008391">
    <property type="entry name" value="AXE1_dom"/>
</dbReference>
<dbReference type="EC" id="3.1.1.41" evidence="2"/>
<organism evidence="2 3">
    <name type="scientific">Paenibacillus konkukensis</name>
    <dbReference type="NCBI Taxonomy" id="2020716"/>
    <lineage>
        <taxon>Bacteria</taxon>
        <taxon>Bacillati</taxon>
        <taxon>Bacillota</taxon>
        <taxon>Bacilli</taxon>
        <taxon>Bacillales</taxon>
        <taxon>Paenibacillaceae</taxon>
        <taxon>Paenibacillus</taxon>
    </lineage>
</organism>
<dbReference type="RefSeq" id="WP_249862056.1">
    <property type="nucleotide sequence ID" value="NZ_CP027059.1"/>
</dbReference>
<dbReference type="InterPro" id="IPR039069">
    <property type="entry name" value="CE7"/>
</dbReference>
<evidence type="ECO:0000313" key="2">
    <source>
        <dbReference type="EMBL" id="UQZ86529.1"/>
    </source>
</evidence>
<dbReference type="GO" id="GO:0047739">
    <property type="term" value="F:cephalosporin-C deacetylase activity"/>
    <property type="evidence" value="ECO:0007669"/>
    <property type="project" value="UniProtKB-EC"/>
</dbReference>
<name>A0ABY4RV58_9BACL</name>